<dbReference type="EMBL" id="KV006376">
    <property type="protein sequence ID" value="KZV32706.1"/>
    <property type="molecule type" value="Genomic_DNA"/>
</dbReference>
<keyword evidence="3" id="KW-1185">Reference proteome</keyword>
<accession>A0A2Z7BLA4</accession>
<dbReference type="AlphaFoldDB" id="A0A2Z7BLA4"/>
<proteinExistence type="predicted"/>
<gene>
    <name evidence="2" type="ORF">F511_35594</name>
</gene>
<feature type="region of interest" description="Disordered" evidence="1">
    <location>
        <begin position="83"/>
        <end position="104"/>
    </location>
</feature>
<reference evidence="2 3" key="1">
    <citation type="journal article" date="2015" name="Proc. Natl. Acad. Sci. U.S.A.">
        <title>The resurrection genome of Boea hygrometrica: A blueprint for survival of dehydration.</title>
        <authorList>
            <person name="Xiao L."/>
            <person name="Yang G."/>
            <person name="Zhang L."/>
            <person name="Yang X."/>
            <person name="Zhao S."/>
            <person name="Ji Z."/>
            <person name="Zhou Q."/>
            <person name="Hu M."/>
            <person name="Wang Y."/>
            <person name="Chen M."/>
            <person name="Xu Y."/>
            <person name="Jin H."/>
            <person name="Xiao X."/>
            <person name="Hu G."/>
            <person name="Bao F."/>
            <person name="Hu Y."/>
            <person name="Wan P."/>
            <person name="Li L."/>
            <person name="Deng X."/>
            <person name="Kuang T."/>
            <person name="Xiang C."/>
            <person name="Zhu J.K."/>
            <person name="Oliver M.J."/>
            <person name="He Y."/>
        </authorList>
    </citation>
    <scope>NUCLEOTIDE SEQUENCE [LARGE SCALE GENOMIC DNA]</scope>
    <source>
        <strain evidence="3">cv. XS01</strain>
    </source>
</reference>
<protein>
    <submittedName>
        <fullName evidence="2">Uncharacterized protein</fullName>
    </submittedName>
</protein>
<organism evidence="2 3">
    <name type="scientific">Dorcoceras hygrometricum</name>
    <dbReference type="NCBI Taxonomy" id="472368"/>
    <lineage>
        <taxon>Eukaryota</taxon>
        <taxon>Viridiplantae</taxon>
        <taxon>Streptophyta</taxon>
        <taxon>Embryophyta</taxon>
        <taxon>Tracheophyta</taxon>
        <taxon>Spermatophyta</taxon>
        <taxon>Magnoliopsida</taxon>
        <taxon>eudicotyledons</taxon>
        <taxon>Gunneridae</taxon>
        <taxon>Pentapetalae</taxon>
        <taxon>asterids</taxon>
        <taxon>lamiids</taxon>
        <taxon>Lamiales</taxon>
        <taxon>Gesneriaceae</taxon>
        <taxon>Didymocarpoideae</taxon>
        <taxon>Trichosporeae</taxon>
        <taxon>Loxocarpinae</taxon>
        <taxon>Dorcoceras</taxon>
    </lineage>
</organism>
<name>A0A2Z7BLA4_9LAMI</name>
<evidence type="ECO:0000313" key="3">
    <source>
        <dbReference type="Proteomes" id="UP000250235"/>
    </source>
</evidence>
<feature type="compositionally biased region" description="Polar residues" evidence="1">
    <location>
        <begin position="91"/>
        <end position="104"/>
    </location>
</feature>
<evidence type="ECO:0000256" key="1">
    <source>
        <dbReference type="SAM" id="MobiDB-lite"/>
    </source>
</evidence>
<dbReference type="Proteomes" id="UP000250235">
    <property type="component" value="Unassembled WGS sequence"/>
</dbReference>
<sequence length="132" mass="14942">MADDTDEVFDLSNIMFTREDLINALNEIVYEYKKMSQTFEDVKGETECLKDKSDDASCSQLDDSDSLNTELSKLHEIQKPLTDRTGLGFNSGENSFSDTSTQSDLADDKLKKMSFVKVSMIHDTLESVKYDD</sequence>
<evidence type="ECO:0000313" key="2">
    <source>
        <dbReference type="EMBL" id="KZV32706.1"/>
    </source>
</evidence>